<dbReference type="EMBL" id="BGZK01000085">
    <property type="protein sequence ID" value="GBP17171.1"/>
    <property type="molecule type" value="Genomic_DNA"/>
</dbReference>
<dbReference type="Proteomes" id="UP000299102">
    <property type="component" value="Unassembled WGS sequence"/>
</dbReference>
<feature type="region of interest" description="Disordered" evidence="1">
    <location>
        <begin position="1"/>
        <end position="24"/>
    </location>
</feature>
<feature type="region of interest" description="Disordered" evidence="1">
    <location>
        <begin position="235"/>
        <end position="270"/>
    </location>
</feature>
<sequence>MRVSHMRTESRHPASSRYKHDSNETQFLSGDQVTHAHGTDLNLILSDTNIEKFESNAHDPRPLPLVIQYHRPHTKGGRHEVKDLEYLIYGALKVRCLLRHKVKCEDESTSPVRVRMPAPFDNDDAPPQYTGLDYSVLMSVMLKKIIISNIPARLSPSCMDSSGSSVDRGMLINLATNATASSLIGSLIKGGPAYMLGFWRGESETRTRWSVTLHPSMGRSSSVVLRSGAVEVKIDGDQRSPGCDAPRPTSAPRIDAAGDARAKTGHRRPPRAVLDGARKRITLYVVSYSCSLSEPTFGVHGLYA</sequence>
<reference evidence="2 3" key="1">
    <citation type="journal article" date="2019" name="Commun. Biol.">
        <title>The bagworm genome reveals a unique fibroin gene that provides high tensile strength.</title>
        <authorList>
            <person name="Kono N."/>
            <person name="Nakamura H."/>
            <person name="Ohtoshi R."/>
            <person name="Tomita M."/>
            <person name="Numata K."/>
            <person name="Arakawa K."/>
        </authorList>
    </citation>
    <scope>NUCLEOTIDE SEQUENCE [LARGE SCALE GENOMIC DNA]</scope>
</reference>
<proteinExistence type="predicted"/>
<evidence type="ECO:0000313" key="2">
    <source>
        <dbReference type="EMBL" id="GBP17171.1"/>
    </source>
</evidence>
<comment type="caution">
    <text evidence="2">The sequence shown here is derived from an EMBL/GenBank/DDBJ whole genome shotgun (WGS) entry which is preliminary data.</text>
</comment>
<gene>
    <name evidence="2" type="ORF">EVAR_17292_1</name>
</gene>
<evidence type="ECO:0000256" key="1">
    <source>
        <dbReference type="SAM" id="MobiDB-lite"/>
    </source>
</evidence>
<evidence type="ECO:0000313" key="3">
    <source>
        <dbReference type="Proteomes" id="UP000299102"/>
    </source>
</evidence>
<organism evidence="2 3">
    <name type="scientific">Eumeta variegata</name>
    <name type="common">Bagworm moth</name>
    <name type="synonym">Eumeta japonica</name>
    <dbReference type="NCBI Taxonomy" id="151549"/>
    <lineage>
        <taxon>Eukaryota</taxon>
        <taxon>Metazoa</taxon>
        <taxon>Ecdysozoa</taxon>
        <taxon>Arthropoda</taxon>
        <taxon>Hexapoda</taxon>
        <taxon>Insecta</taxon>
        <taxon>Pterygota</taxon>
        <taxon>Neoptera</taxon>
        <taxon>Endopterygota</taxon>
        <taxon>Lepidoptera</taxon>
        <taxon>Glossata</taxon>
        <taxon>Ditrysia</taxon>
        <taxon>Tineoidea</taxon>
        <taxon>Psychidae</taxon>
        <taxon>Oiketicinae</taxon>
        <taxon>Eumeta</taxon>
    </lineage>
</organism>
<accession>A0A4C1TT27</accession>
<name>A0A4C1TT27_EUMVA</name>
<protein>
    <submittedName>
        <fullName evidence="2">Uncharacterized protein</fullName>
    </submittedName>
</protein>
<keyword evidence="3" id="KW-1185">Reference proteome</keyword>
<dbReference type="AlphaFoldDB" id="A0A4C1TT27"/>
<feature type="compositionally biased region" description="Basic and acidic residues" evidence="1">
    <location>
        <begin position="1"/>
        <end position="23"/>
    </location>
</feature>